<gene>
    <name evidence="1" type="ordered locus">ZMO1476</name>
</gene>
<dbReference type="AlphaFoldDB" id="Q5NMG0"/>
<sequence>MFRLSANSVICLAAVLLSSLTAVALCLLLVISAPSGHMSVRHKSGIEAPVVINTALPTEGTSQREQKFLECRYLAPKSPKDEKMKILYRECLRRIAFDGDLPPEHRQ</sequence>
<accession>Q5NMG0</accession>
<proteinExistence type="predicted"/>
<evidence type="ECO:0000313" key="2">
    <source>
        <dbReference type="Proteomes" id="UP000001173"/>
    </source>
</evidence>
<keyword evidence="2" id="KW-1185">Reference proteome</keyword>
<dbReference type="KEGG" id="zmo:ZMO1476"/>
<dbReference type="HOGENOM" id="CLU_2222255_0_0_5"/>
<reference evidence="1 2" key="2">
    <citation type="journal article" date="2009" name="Nat. Biotechnol.">
        <title>Improved genome annotation for Zymomonas mobilis.</title>
        <authorList>
            <person name="Yang S."/>
            <person name="Pappas K.M."/>
            <person name="Hauser L.J."/>
            <person name="Land M.L."/>
            <person name="Chen G.L."/>
            <person name="Hurst G.B."/>
            <person name="Pan C."/>
            <person name="Kouvelis V.N."/>
            <person name="Typas M.A."/>
            <person name="Pelletier D.A."/>
            <person name="Klingeman D.M."/>
            <person name="Chang Y.J."/>
            <person name="Samatova N.F."/>
            <person name="Brown S.D."/>
        </authorList>
    </citation>
    <scope>NUCLEOTIDE SEQUENCE [LARGE SCALE GENOMIC DNA]</scope>
    <source>
        <strain evidence="2">ATCC 31821 / ZM4 / CP4</strain>
    </source>
</reference>
<name>Q5NMG0_ZYMMO</name>
<dbReference type="EMBL" id="AE008692">
    <property type="protein sequence ID" value="AAV90100.1"/>
    <property type="molecule type" value="Genomic_DNA"/>
</dbReference>
<dbReference type="Proteomes" id="UP000001173">
    <property type="component" value="Chromosome"/>
</dbReference>
<reference evidence="1 2" key="1">
    <citation type="journal article" date="2005" name="Nat. Biotechnol.">
        <title>The genome sequence of the ethanologenic bacterium Zymomonas mobilis ZM4.</title>
        <authorList>
            <person name="Seo J.S."/>
            <person name="Chong H."/>
            <person name="Park H.S."/>
            <person name="Yoon K.O."/>
            <person name="Jung C."/>
            <person name="Kim J.J."/>
            <person name="Hong J.H."/>
            <person name="Kim H."/>
            <person name="Kim J.H."/>
            <person name="Kil J.I."/>
            <person name="Park C.J."/>
            <person name="Oh H.M."/>
            <person name="Lee J.S."/>
            <person name="Jin S.J."/>
            <person name="Um H.W."/>
            <person name="Lee H.J."/>
            <person name="Oh S.J."/>
            <person name="Kim J.Y."/>
            <person name="Kang H.L."/>
            <person name="Lee S.Y."/>
            <person name="Lee K.J."/>
            <person name="Kang H.S."/>
        </authorList>
    </citation>
    <scope>NUCLEOTIDE SEQUENCE [LARGE SCALE GENOMIC DNA]</scope>
    <source>
        <strain evidence="2">ATCC 31821 / ZM4 / CP4</strain>
    </source>
</reference>
<protein>
    <submittedName>
        <fullName evidence="1">Uncharacterized protein</fullName>
    </submittedName>
</protein>
<evidence type="ECO:0000313" key="1">
    <source>
        <dbReference type="EMBL" id="AAV90100.1"/>
    </source>
</evidence>
<organism evidence="1 2">
    <name type="scientific">Zymomonas mobilis subsp. mobilis (strain ATCC 31821 / ZM4 / CP4)</name>
    <dbReference type="NCBI Taxonomy" id="264203"/>
    <lineage>
        <taxon>Bacteria</taxon>
        <taxon>Pseudomonadati</taxon>
        <taxon>Pseudomonadota</taxon>
        <taxon>Alphaproteobacteria</taxon>
        <taxon>Sphingomonadales</taxon>
        <taxon>Zymomonadaceae</taxon>
        <taxon>Zymomonas</taxon>
    </lineage>
</organism>